<evidence type="ECO:0008006" key="3">
    <source>
        <dbReference type="Google" id="ProtNLM"/>
    </source>
</evidence>
<proteinExistence type="predicted"/>
<sequence length="474" mass="54036">MKQQLYTPPPVDIGSLFSIFKDKYAGYRIVSMPPGWREKEESDFTFVLFNEEPDEQELRDFFRIATEHQLPNPRPISRKMLELSSLFHPLFFERFLEEVRYHPLDAAYTGFIQSLKTYHAILPVNSGSSVGTNRYYLQSLLFLAGCTLSAAIIQNRFTEATIQSKLDRLWQVSFYLESLEIDIISKEALQQFVLQYGYATDIPAFDRISAIKQMYGRLLTALSKGVTTTPLLVKESRLTSAQQERFGFAPYLRNLLSDNLLAIFVYGSSVTSQHFADYDVILYVKDTGSALLALSGKNPSYNGVDINISVYDEEDFYGFQSLSGDNLDQHVLCLYGEAVIPVKPPHELLYRNFSFGYVRMRQLLGMAGFLAKEGTHSGLEGKANLYQYFIKIPMHIAKGMRAAMQDPNSKELINQWTKSTLDYAVEEQITLCESGQPWQAISNAYAATLKLLYVLNDTYHAFVYVSPEVPEFLR</sequence>
<accession>A0ABS5J0X9</accession>
<comment type="caution">
    <text evidence="1">The sequence shown here is derived from an EMBL/GenBank/DDBJ whole genome shotgun (WGS) entry which is preliminary data.</text>
</comment>
<evidence type="ECO:0000313" key="2">
    <source>
        <dbReference type="Proteomes" id="UP000676386"/>
    </source>
</evidence>
<reference evidence="1 2" key="1">
    <citation type="submission" date="2021-04" db="EMBL/GenBank/DDBJ databases">
        <title>Chitinophaga sp. nov., isolated from the rhizosphere soil.</title>
        <authorList>
            <person name="He S."/>
        </authorList>
    </citation>
    <scope>NUCLEOTIDE SEQUENCE [LARGE SCALE GENOMIC DNA]</scope>
    <source>
        <strain evidence="1 2">2R12</strain>
    </source>
</reference>
<dbReference type="RefSeq" id="WP_211973191.1">
    <property type="nucleotide sequence ID" value="NZ_CBFHAM010000003.1"/>
</dbReference>
<gene>
    <name evidence="1" type="ORF">KE626_12235</name>
</gene>
<evidence type="ECO:0000313" key="1">
    <source>
        <dbReference type="EMBL" id="MBS0028077.1"/>
    </source>
</evidence>
<dbReference type="EMBL" id="JAGTXB010000005">
    <property type="protein sequence ID" value="MBS0028077.1"/>
    <property type="molecule type" value="Genomic_DNA"/>
</dbReference>
<dbReference type="Proteomes" id="UP000676386">
    <property type="component" value="Unassembled WGS sequence"/>
</dbReference>
<protein>
    <recommendedName>
        <fullName evidence="3">Nucleotidyltransferase domain-containing protein</fullName>
    </recommendedName>
</protein>
<name>A0ABS5J0X9_9BACT</name>
<keyword evidence="2" id="KW-1185">Reference proteome</keyword>
<organism evidence="1 2">
    <name type="scientific">Chitinophaga hostae</name>
    <dbReference type="NCBI Taxonomy" id="2831022"/>
    <lineage>
        <taxon>Bacteria</taxon>
        <taxon>Pseudomonadati</taxon>
        <taxon>Bacteroidota</taxon>
        <taxon>Chitinophagia</taxon>
        <taxon>Chitinophagales</taxon>
        <taxon>Chitinophagaceae</taxon>
        <taxon>Chitinophaga</taxon>
    </lineage>
</organism>